<evidence type="ECO:0000259" key="1">
    <source>
        <dbReference type="Pfam" id="PF13336"/>
    </source>
</evidence>
<evidence type="ECO:0000313" key="3">
    <source>
        <dbReference type="Proteomes" id="UP001595957"/>
    </source>
</evidence>
<sequence length="412" mass="42940">MPIELDADALVARLPVGGRILVNGCSTESILLADAVERAGEKLGPATFTGIFVPGLNRRTYLANAACTTETFFLTPELKAAGEAVRFLPLCYADIRQRLIDNPPDAALMMVTPPDEDGMCSFGPTVDFVAELWPRIPVRLAHVNPLMPRTRGQATIPWSEITAFVQSPQVLLGAAEGVSGAAAEAIAGHIAPLIGDGATLQTGLGKVPGAVFRALTGRRNLRVHSGLIGDAVVDLEEAGALAPGVAVTAGVAIGSERLYRAISGPAYRFAPVSVTHDPLRIGAIRDFVAINSATEMDLFGQAYAEVGPKGFMSGPGGATDFARGAKVSVGLRIVALAATAAKGAISRIVAPNAGAGPVSLSRMDVDMVVTEFGLADLQGRSHAERAAALIAIAAPDHRDRLTTEWRSFIGRL</sequence>
<dbReference type="Gene3D" id="3.30.750.70">
    <property type="entry name" value="4-hydroxybutyrate coenzyme like domains"/>
    <property type="match status" value="1"/>
</dbReference>
<dbReference type="InterPro" id="IPR038460">
    <property type="entry name" value="AcetylCoA_hyd_C_sf"/>
</dbReference>
<keyword evidence="3" id="KW-1185">Reference proteome</keyword>
<name>A0ABV9F1A8_9SPHN</name>
<reference evidence="3" key="1">
    <citation type="journal article" date="2019" name="Int. J. Syst. Evol. Microbiol.">
        <title>The Global Catalogue of Microorganisms (GCM) 10K type strain sequencing project: providing services to taxonomists for standard genome sequencing and annotation.</title>
        <authorList>
            <consortium name="The Broad Institute Genomics Platform"/>
            <consortium name="The Broad Institute Genome Sequencing Center for Infectious Disease"/>
            <person name="Wu L."/>
            <person name="Ma J."/>
        </authorList>
    </citation>
    <scope>NUCLEOTIDE SEQUENCE [LARGE SCALE GENOMIC DNA]</scope>
    <source>
        <strain evidence="3">NBRC 103632</strain>
    </source>
</reference>
<dbReference type="InterPro" id="IPR046433">
    <property type="entry name" value="ActCoA_hydro"/>
</dbReference>
<proteinExistence type="predicted"/>
<dbReference type="Proteomes" id="UP001595957">
    <property type="component" value="Unassembled WGS sequence"/>
</dbReference>
<dbReference type="PANTHER" id="PTHR21432">
    <property type="entry name" value="ACETYL-COA HYDROLASE-RELATED"/>
    <property type="match status" value="1"/>
</dbReference>
<dbReference type="PANTHER" id="PTHR21432:SF20">
    <property type="entry name" value="ACETYL-COA HYDROLASE"/>
    <property type="match status" value="1"/>
</dbReference>
<dbReference type="SUPFAM" id="SSF100950">
    <property type="entry name" value="NagB/RpiA/CoA transferase-like"/>
    <property type="match status" value="2"/>
</dbReference>
<feature type="domain" description="Acetyl-CoA hydrolase/transferase C-terminal" evidence="1">
    <location>
        <begin position="254"/>
        <end position="404"/>
    </location>
</feature>
<dbReference type="Gene3D" id="3.40.1080.20">
    <property type="entry name" value="Acetyl-CoA hydrolase/transferase C-terminal domain"/>
    <property type="match status" value="1"/>
</dbReference>
<gene>
    <name evidence="2" type="ORF">ACFO3E_11025</name>
</gene>
<dbReference type="InterPro" id="IPR026888">
    <property type="entry name" value="AcetylCoA_hyd_C"/>
</dbReference>
<dbReference type="Gene3D" id="3.40.1080.10">
    <property type="entry name" value="Glutaconate Coenzyme A-transferase"/>
    <property type="match status" value="1"/>
</dbReference>
<dbReference type="GO" id="GO:0016787">
    <property type="term" value="F:hydrolase activity"/>
    <property type="evidence" value="ECO:0007669"/>
    <property type="project" value="UniProtKB-KW"/>
</dbReference>
<organism evidence="2 3">
    <name type="scientific">Sphingobium tyrosinilyticum</name>
    <dbReference type="NCBI Taxonomy" id="2715436"/>
    <lineage>
        <taxon>Bacteria</taxon>
        <taxon>Pseudomonadati</taxon>
        <taxon>Pseudomonadota</taxon>
        <taxon>Alphaproteobacteria</taxon>
        <taxon>Sphingomonadales</taxon>
        <taxon>Sphingomonadaceae</taxon>
        <taxon>Sphingobium</taxon>
    </lineage>
</organism>
<dbReference type="RefSeq" id="WP_380804717.1">
    <property type="nucleotide sequence ID" value="NZ_JBHSFZ010000024.1"/>
</dbReference>
<dbReference type="InterPro" id="IPR037171">
    <property type="entry name" value="NagB/RpiA_transferase-like"/>
</dbReference>
<keyword evidence="2" id="KW-0378">Hydrolase</keyword>
<accession>A0ABV9F1A8</accession>
<dbReference type="EMBL" id="JBHSFZ010000024">
    <property type="protein sequence ID" value="MFC4594715.1"/>
    <property type="molecule type" value="Genomic_DNA"/>
</dbReference>
<protein>
    <submittedName>
        <fullName evidence="2">Acetyl-CoA hydrolase/transferase C-terminal domain-containing protein</fullName>
    </submittedName>
</protein>
<comment type="caution">
    <text evidence="2">The sequence shown here is derived from an EMBL/GenBank/DDBJ whole genome shotgun (WGS) entry which is preliminary data.</text>
</comment>
<evidence type="ECO:0000313" key="2">
    <source>
        <dbReference type="EMBL" id="MFC4594715.1"/>
    </source>
</evidence>
<dbReference type="Pfam" id="PF13336">
    <property type="entry name" value="AcetylCoA_hyd_C"/>
    <property type="match status" value="1"/>
</dbReference>